<dbReference type="AlphaFoldDB" id="A0A4Y3VRW9"/>
<reference evidence="2 3" key="1">
    <citation type="submission" date="2019-06" db="EMBL/GenBank/DDBJ databases">
        <title>Whole genome shotgun sequence of Streptomyces spinoverrucosus NBRC 14228.</title>
        <authorList>
            <person name="Hosoyama A."/>
            <person name="Uohara A."/>
            <person name="Ohji S."/>
            <person name="Ichikawa N."/>
        </authorList>
    </citation>
    <scope>NUCLEOTIDE SEQUENCE [LARGE SCALE GENOMIC DNA]</scope>
    <source>
        <strain evidence="2 3">NBRC 14228</strain>
    </source>
</reference>
<gene>
    <name evidence="2" type="ORF">SSP24_60740</name>
</gene>
<feature type="transmembrane region" description="Helical" evidence="1">
    <location>
        <begin position="20"/>
        <end position="39"/>
    </location>
</feature>
<keyword evidence="3" id="KW-1185">Reference proteome</keyword>
<proteinExistence type="predicted"/>
<evidence type="ECO:0000313" key="2">
    <source>
        <dbReference type="EMBL" id="GEC08419.1"/>
    </source>
</evidence>
<keyword evidence="1" id="KW-0812">Transmembrane</keyword>
<keyword evidence="1" id="KW-1133">Transmembrane helix</keyword>
<dbReference type="Proteomes" id="UP000317881">
    <property type="component" value="Unassembled WGS sequence"/>
</dbReference>
<organism evidence="2 3">
    <name type="scientific">Streptomyces spinoverrucosus</name>
    <dbReference type="NCBI Taxonomy" id="284043"/>
    <lineage>
        <taxon>Bacteria</taxon>
        <taxon>Bacillati</taxon>
        <taxon>Actinomycetota</taxon>
        <taxon>Actinomycetes</taxon>
        <taxon>Kitasatosporales</taxon>
        <taxon>Streptomycetaceae</taxon>
        <taxon>Streptomyces</taxon>
    </lineage>
</organism>
<protein>
    <submittedName>
        <fullName evidence="2">Uncharacterized protein</fullName>
    </submittedName>
</protein>
<evidence type="ECO:0000313" key="3">
    <source>
        <dbReference type="Proteomes" id="UP000317881"/>
    </source>
</evidence>
<dbReference type="EMBL" id="BJND01000052">
    <property type="protein sequence ID" value="GEC08419.1"/>
    <property type="molecule type" value="Genomic_DNA"/>
</dbReference>
<accession>A0A4Y3VRW9</accession>
<feature type="transmembrane region" description="Helical" evidence="1">
    <location>
        <begin position="60"/>
        <end position="78"/>
    </location>
</feature>
<dbReference type="OrthoDB" id="4227165at2"/>
<dbReference type="RefSeq" id="WP_141313170.1">
    <property type="nucleotide sequence ID" value="NZ_BJND01000052.1"/>
</dbReference>
<name>A0A4Y3VRW9_9ACTN</name>
<comment type="caution">
    <text evidence="2">The sequence shown here is derived from an EMBL/GenBank/DDBJ whole genome shotgun (WGS) entry which is preliminary data.</text>
</comment>
<feature type="transmembrane region" description="Helical" evidence="1">
    <location>
        <begin position="90"/>
        <end position="111"/>
    </location>
</feature>
<sequence>MHVSLVPGRQHPRLPLVETVVTLFVALCWKVLAFAMYAEGYDLDPSAPVQMSGDEQIEDLALLFAASVPLTWLLRLVPWSPVRTATDALVALRLVAVLLLSAVMFLALLTGMRVPLLGWRI</sequence>
<evidence type="ECO:0000256" key="1">
    <source>
        <dbReference type="SAM" id="Phobius"/>
    </source>
</evidence>
<keyword evidence="1" id="KW-0472">Membrane</keyword>